<gene>
    <name evidence="1" type="ORF">HDE68_004197</name>
</gene>
<dbReference type="RefSeq" id="WP_221300837.1">
    <property type="nucleotide sequence ID" value="NZ_JACHCE010000008.1"/>
</dbReference>
<evidence type="ECO:0000313" key="1">
    <source>
        <dbReference type="EMBL" id="MBB5638268.1"/>
    </source>
</evidence>
<name>A0A7W8ZQD1_9SPHI</name>
<sequence length="554" mass="63173">MDYAAVLETYTMTFKSIINRYLFILLLSQLAVIPLFAQSVPEPYSYQFYQKLNEYIYSTKTRSHSSLKPFLADDSLISRPIDSLLDNKQGDNQQSLIYRKLFNAHLVEINAPHSSFFADLLPDFTIGRDFSDHKTTGLGSLGIQFGGKEGSKISYYVSSYVNKAGFPNYLTSYINDIGIIPGQAYARSSNNKNYSWYYITASISYTSIKYLNITAGRDKTFIGDGYRSMLLSDYASPYPFLKLTGTLGDVRYMVMWTYMNDPATTSQYNIDRKKFGVFHYLDWTVNNRLSIGFFDNVMVFHTDDNGVKRPFDVNYINPVIFLQPINNASDNSDKSLMGLTARYKINDGITAYGQFALNEFRSKDFFSSNGSYGNKYGWQLGFRGTNLLKVRGLNYLLETNSAKPYTYSARSAIANYSENGEPLAHPWGANFREILALLNYTYKRFDFSSEVDLGKYGLDINGLNYGKDIFKVYTNPAKFLDNYTEQGLATHMIYVEEKAAFLLNPKYNLRIELGAILRDEKNAISNTTTTLLTFGLRSSFRNIYSDLTSRHIAH</sequence>
<dbReference type="AlphaFoldDB" id="A0A7W8ZQD1"/>
<accession>A0A7W8ZQD1</accession>
<reference evidence="1 2" key="1">
    <citation type="submission" date="2020-08" db="EMBL/GenBank/DDBJ databases">
        <title>Genomic Encyclopedia of Type Strains, Phase IV (KMG-V): Genome sequencing to study the core and pangenomes of soil and plant-associated prokaryotes.</title>
        <authorList>
            <person name="Whitman W."/>
        </authorList>
    </citation>
    <scope>NUCLEOTIDE SEQUENCE [LARGE SCALE GENOMIC DNA]</scope>
    <source>
        <strain evidence="1 2">S3M1</strain>
    </source>
</reference>
<dbReference type="EMBL" id="JACHCE010000008">
    <property type="protein sequence ID" value="MBB5638268.1"/>
    <property type="molecule type" value="Genomic_DNA"/>
</dbReference>
<evidence type="ECO:0008006" key="3">
    <source>
        <dbReference type="Google" id="ProtNLM"/>
    </source>
</evidence>
<protein>
    <recommendedName>
        <fullName evidence="3">Gliding motility protein RemB</fullName>
    </recommendedName>
</protein>
<proteinExistence type="predicted"/>
<evidence type="ECO:0000313" key="2">
    <source>
        <dbReference type="Proteomes" id="UP000537204"/>
    </source>
</evidence>
<dbReference type="Proteomes" id="UP000537204">
    <property type="component" value="Unassembled WGS sequence"/>
</dbReference>
<organism evidence="1 2">
    <name type="scientific">Pedobacter cryoconitis</name>
    <dbReference type="NCBI Taxonomy" id="188932"/>
    <lineage>
        <taxon>Bacteria</taxon>
        <taxon>Pseudomonadati</taxon>
        <taxon>Bacteroidota</taxon>
        <taxon>Sphingobacteriia</taxon>
        <taxon>Sphingobacteriales</taxon>
        <taxon>Sphingobacteriaceae</taxon>
        <taxon>Pedobacter</taxon>
    </lineage>
</organism>
<comment type="caution">
    <text evidence="1">The sequence shown here is derived from an EMBL/GenBank/DDBJ whole genome shotgun (WGS) entry which is preliminary data.</text>
</comment>